<accession>A0A1Y4L3Y7</accession>
<dbReference type="AlphaFoldDB" id="A0A1Y4L3Y7"/>
<evidence type="ECO:0000256" key="8">
    <source>
        <dbReference type="ARBA" id="ARBA00023315"/>
    </source>
</evidence>
<evidence type="ECO:0000256" key="9">
    <source>
        <dbReference type="PIRSR" id="PIRSR000440-1"/>
    </source>
</evidence>
<evidence type="ECO:0000256" key="1">
    <source>
        <dbReference type="ARBA" id="ARBA00002150"/>
    </source>
</evidence>
<dbReference type="InterPro" id="IPR018372">
    <property type="entry name" value="Chloramphenicol_AcTrfase_AS"/>
</dbReference>
<dbReference type="Gene3D" id="3.30.559.10">
    <property type="entry name" value="Chloramphenicol acetyltransferase-like domain"/>
    <property type="match status" value="1"/>
</dbReference>
<dbReference type="EMBL" id="NFKK01000021">
    <property type="protein sequence ID" value="OUP51503.1"/>
    <property type="molecule type" value="Genomic_DNA"/>
</dbReference>
<keyword evidence="6 10" id="KW-0808">Transferase</keyword>
<sequence>MDFQLIEQEAWKRKEYFDHYFKHVPCTYSITVKLDITALKDKKLYPTLLYGLTTIVNRHEEFRTSMNENGQVGVFSEMMPCYTIFHKDSQTFSNLWTAYTTDYTEFCARYQEDMERYGNTEGMMAKPNAPENTFPVSMIPWTTFEGFNLNLKNGYDYLLPIFTFGKYQQDNGKYYIPLSVQVHHAVCDGFHTSRFINELQELIDTLGA</sequence>
<comment type="caution">
    <text evidence="12">The sequence shown here is derived from an EMBL/GenBank/DDBJ whole genome shotgun (WGS) entry which is preliminary data.</text>
</comment>
<dbReference type="PROSITE" id="PS00100">
    <property type="entry name" value="CAT"/>
    <property type="match status" value="1"/>
</dbReference>
<keyword evidence="8 10" id="KW-0012">Acyltransferase</keyword>
<evidence type="ECO:0000256" key="6">
    <source>
        <dbReference type="ARBA" id="ARBA00022679"/>
    </source>
</evidence>
<name>A0A1Y4L3Y7_9FIRM</name>
<evidence type="ECO:0000256" key="11">
    <source>
        <dbReference type="RuleBase" id="RU004156"/>
    </source>
</evidence>
<dbReference type="Pfam" id="PF00302">
    <property type="entry name" value="CAT"/>
    <property type="match status" value="1"/>
</dbReference>
<dbReference type="PANTHER" id="PTHR38474">
    <property type="entry name" value="SLR0299 PROTEIN"/>
    <property type="match status" value="1"/>
</dbReference>
<dbReference type="PANTHER" id="PTHR38474:SF2">
    <property type="entry name" value="CHLORAMPHENICOL ACETYLTRANSFERASE"/>
    <property type="match status" value="1"/>
</dbReference>
<comment type="similarity">
    <text evidence="2 11">Belongs to the chloramphenicol acetyltransferase family.</text>
</comment>
<dbReference type="SUPFAM" id="SSF52777">
    <property type="entry name" value="CoA-dependent acyltransferases"/>
    <property type="match status" value="1"/>
</dbReference>
<evidence type="ECO:0000256" key="3">
    <source>
        <dbReference type="ARBA" id="ARBA00011233"/>
    </source>
</evidence>
<keyword evidence="7 10" id="KW-0046">Antibiotic resistance</keyword>
<dbReference type="Proteomes" id="UP000195897">
    <property type="component" value="Unassembled WGS sequence"/>
</dbReference>
<comment type="function">
    <text evidence="1 10">This enzyme is an effector of chloramphenicol resistance in bacteria.</text>
</comment>
<evidence type="ECO:0000256" key="4">
    <source>
        <dbReference type="ARBA" id="ARBA00013235"/>
    </source>
</evidence>
<comment type="subunit">
    <text evidence="3">Homotrimer.</text>
</comment>
<dbReference type="NCBIfam" id="NF000491">
    <property type="entry name" value="chloram_CatA"/>
    <property type="match status" value="1"/>
</dbReference>
<dbReference type="PIRSF" id="PIRSF000440">
    <property type="entry name" value="CAT"/>
    <property type="match status" value="1"/>
</dbReference>
<dbReference type="GO" id="GO:0008811">
    <property type="term" value="F:chloramphenicol O-acetyltransferase activity"/>
    <property type="evidence" value="ECO:0007669"/>
    <property type="project" value="UniProtKB-EC"/>
</dbReference>
<dbReference type="EC" id="2.3.1.28" evidence="4 10"/>
<evidence type="ECO:0000256" key="2">
    <source>
        <dbReference type="ARBA" id="ARBA00010571"/>
    </source>
</evidence>
<protein>
    <recommendedName>
        <fullName evidence="5 10">Chloramphenicol acetyltransferase</fullName>
        <ecNumber evidence="4 10">2.3.1.28</ecNumber>
    </recommendedName>
</protein>
<evidence type="ECO:0000256" key="10">
    <source>
        <dbReference type="RuleBase" id="RU000503"/>
    </source>
</evidence>
<dbReference type="SMART" id="SM01059">
    <property type="entry name" value="CAT"/>
    <property type="match status" value="1"/>
</dbReference>
<dbReference type="InterPro" id="IPR001707">
    <property type="entry name" value="Cmp_AcTrfase"/>
</dbReference>
<dbReference type="InterPro" id="IPR023213">
    <property type="entry name" value="CAT-like_dom_sf"/>
</dbReference>
<organism evidence="12 13">
    <name type="scientific">Butyricicoccus pullicaecorum</name>
    <dbReference type="NCBI Taxonomy" id="501571"/>
    <lineage>
        <taxon>Bacteria</taxon>
        <taxon>Bacillati</taxon>
        <taxon>Bacillota</taxon>
        <taxon>Clostridia</taxon>
        <taxon>Eubacteriales</taxon>
        <taxon>Butyricicoccaceae</taxon>
        <taxon>Butyricicoccus</taxon>
    </lineage>
</organism>
<dbReference type="GO" id="GO:0046677">
    <property type="term" value="P:response to antibiotic"/>
    <property type="evidence" value="ECO:0007669"/>
    <property type="project" value="UniProtKB-KW"/>
</dbReference>
<proteinExistence type="inferred from homology"/>
<evidence type="ECO:0000313" key="12">
    <source>
        <dbReference type="EMBL" id="OUP51503.1"/>
    </source>
</evidence>
<reference evidence="13" key="1">
    <citation type="submission" date="2017-04" db="EMBL/GenBank/DDBJ databases">
        <title>Function of individual gut microbiota members based on whole genome sequencing of pure cultures obtained from chicken caecum.</title>
        <authorList>
            <person name="Medvecky M."/>
            <person name="Cejkova D."/>
            <person name="Polansky O."/>
            <person name="Karasova D."/>
            <person name="Kubasova T."/>
            <person name="Cizek A."/>
            <person name="Rychlik I."/>
        </authorList>
    </citation>
    <scope>NUCLEOTIDE SEQUENCE [LARGE SCALE GENOMIC DNA]</scope>
    <source>
        <strain evidence="13">An180</strain>
    </source>
</reference>
<dbReference type="RefSeq" id="WP_087374418.1">
    <property type="nucleotide sequence ID" value="NZ_NFKK01000021.1"/>
</dbReference>
<evidence type="ECO:0000313" key="13">
    <source>
        <dbReference type="Proteomes" id="UP000195897"/>
    </source>
</evidence>
<comment type="catalytic activity">
    <reaction evidence="10">
        <text>chloramphenicol + acetyl-CoA = chloramphenicol 3-acetate + CoA</text>
        <dbReference type="Rhea" id="RHEA:18421"/>
        <dbReference type="ChEBI" id="CHEBI:16730"/>
        <dbReference type="ChEBI" id="CHEBI:17698"/>
        <dbReference type="ChEBI" id="CHEBI:57287"/>
        <dbReference type="ChEBI" id="CHEBI:57288"/>
        <dbReference type="EC" id="2.3.1.28"/>
    </reaction>
</comment>
<feature type="active site" description="Proton acceptor" evidence="9">
    <location>
        <position position="184"/>
    </location>
</feature>
<gene>
    <name evidence="12" type="ORF">B5F17_12835</name>
</gene>
<evidence type="ECO:0000256" key="7">
    <source>
        <dbReference type="ARBA" id="ARBA00023251"/>
    </source>
</evidence>
<evidence type="ECO:0000256" key="5">
    <source>
        <dbReference type="ARBA" id="ARBA00020291"/>
    </source>
</evidence>